<dbReference type="FunFam" id="3.40.50.300:FF:000006">
    <property type="entry name" value="DNA-binding transcriptional regulator NtrC"/>
    <property type="match status" value="1"/>
</dbReference>
<keyword evidence="3" id="KW-0067">ATP-binding</keyword>
<dbReference type="AlphaFoldDB" id="A0A377VWN6"/>
<sequence length="399" mass="43579">MTIRKPARLLLVDDDPGLLKLLGMRLVSEGYSVVTAESGPEALRVLGREKVDLVISDLRMDEMDGLQLFSEIQKGHPGMPVIILTAHGSIPDAVAATQQGVFSFLTKPVDKDALYKAIDEALEQRSPATDEAWRQAIVTRSPLMLRLLEQAGMVAQSDVSVLINGQSGTGKEIVAQAIHNASPRHDKPFVAINCGALPEQLLESELFGHARGAFTGAVSNREGLFQAAEGGTLFLDEIGDMPVALQVKLLRVLQERKVRPLGSNRDIEINVRIISATHRDLPKAMARGEFREDLFYRLNVVNLKIPPLSERTEDIPLLANHLLRQSADRHKPFVRAFSSDAMKRLMAAKWPGNVRQLVNVIEQCVALTSSPVIGDALVEQALEGREHGAADLRGGAQSV</sequence>
<gene>
    <name evidence="11" type="primary">qseF_1</name>
    <name evidence="11" type="ORF">NCTC9637_01987</name>
</gene>
<dbReference type="Pfam" id="PF00072">
    <property type="entry name" value="Response_reg"/>
    <property type="match status" value="1"/>
</dbReference>
<dbReference type="InterPro" id="IPR002078">
    <property type="entry name" value="Sigma_54_int"/>
</dbReference>
<evidence type="ECO:0000256" key="6">
    <source>
        <dbReference type="ARBA" id="ARBA00023125"/>
    </source>
</evidence>
<protein>
    <submittedName>
        <fullName evidence="11">Sensory histidine kinase YfhA</fullName>
    </submittedName>
</protein>
<evidence type="ECO:0000256" key="3">
    <source>
        <dbReference type="ARBA" id="ARBA00022840"/>
    </source>
</evidence>
<keyword evidence="6" id="KW-0238">DNA-binding</keyword>
<dbReference type="InterPro" id="IPR027417">
    <property type="entry name" value="P-loop_NTPase"/>
</dbReference>
<evidence type="ECO:0000256" key="2">
    <source>
        <dbReference type="ARBA" id="ARBA00022741"/>
    </source>
</evidence>
<dbReference type="CDD" id="cd00009">
    <property type="entry name" value="AAA"/>
    <property type="match status" value="1"/>
</dbReference>
<name>A0A377VWN6_KLEPN</name>
<keyword evidence="7" id="KW-0804">Transcription</keyword>
<evidence type="ECO:0000256" key="5">
    <source>
        <dbReference type="ARBA" id="ARBA00023015"/>
    </source>
</evidence>
<dbReference type="Gene3D" id="3.40.50.2300">
    <property type="match status" value="1"/>
</dbReference>
<keyword evidence="4" id="KW-0902">Two-component regulatory system</keyword>
<evidence type="ECO:0000256" key="4">
    <source>
        <dbReference type="ARBA" id="ARBA00023012"/>
    </source>
</evidence>
<dbReference type="PROSITE" id="PS50110">
    <property type="entry name" value="RESPONSE_REGULATORY"/>
    <property type="match status" value="1"/>
</dbReference>
<dbReference type="GO" id="GO:0005524">
    <property type="term" value="F:ATP binding"/>
    <property type="evidence" value="ECO:0007669"/>
    <property type="project" value="UniProtKB-KW"/>
</dbReference>
<evidence type="ECO:0000256" key="7">
    <source>
        <dbReference type="ARBA" id="ARBA00023163"/>
    </source>
</evidence>
<keyword evidence="11" id="KW-0808">Transferase</keyword>
<dbReference type="PROSITE" id="PS00676">
    <property type="entry name" value="SIGMA54_INTERACT_2"/>
    <property type="match status" value="1"/>
</dbReference>
<dbReference type="PROSITE" id="PS00675">
    <property type="entry name" value="SIGMA54_INTERACT_1"/>
    <property type="match status" value="1"/>
</dbReference>
<dbReference type="PANTHER" id="PTHR32071">
    <property type="entry name" value="TRANSCRIPTIONAL REGULATORY PROTEIN"/>
    <property type="match status" value="1"/>
</dbReference>
<dbReference type="Proteomes" id="UP000255099">
    <property type="component" value="Unassembled WGS sequence"/>
</dbReference>
<accession>A0A377VWN6</accession>
<dbReference type="Gene3D" id="3.40.50.300">
    <property type="entry name" value="P-loop containing nucleotide triphosphate hydrolases"/>
    <property type="match status" value="1"/>
</dbReference>
<evidence type="ECO:0000256" key="1">
    <source>
        <dbReference type="ARBA" id="ARBA00022553"/>
    </source>
</evidence>
<dbReference type="FunFam" id="3.40.50.2300:FF:000018">
    <property type="entry name" value="DNA-binding transcriptional regulator NtrC"/>
    <property type="match status" value="1"/>
</dbReference>
<keyword evidence="1 8" id="KW-0597">Phosphoprotein</keyword>
<organism evidence="11 12">
    <name type="scientific">Klebsiella pneumoniae</name>
    <dbReference type="NCBI Taxonomy" id="573"/>
    <lineage>
        <taxon>Bacteria</taxon>
        <taxon>Pseudomonadati</taxon>
        <taxon>Pseudomonadota</taxon>
        <taxon>Gammaproteobacteria</taxon>
        <taxon>Enterobacterales</taxon>
        <taxon>Enterobacteriaceae</taxon>
        <taxon>Klebsiella/Raoultella group</taxon>
        <taxon>Klebsiella</taxon>
        <taxon>Klebsiella pneumoniae complex</taxon>
    </lineage>
</organism>
<reference evidence="11 12" key="1">
    <citation type="submission" date="2018-06" db="EMBL/GenBank/DDBJ databases">
        <authorList>
            <consortium name="Pathogen Informatics"/>
            <person name="Doyle S."/>
        </authorList>
    </citation>
    <scope>NUCLEOTIDE SEQUENCE [LARGE SCALE GENOMIC DNA]</scope>
    <source>
        <strain evidence="11 12">NCTC9637</strain>
    </source>
</reference>
<dbReference type="SUPFAM" id="SSF52540">
    <property type="entry name" value="P-loop containing nucleoside triphosphate hydrolases"/>
    <property type="match status" value="1"/>
</dbReference>
<dbReference type="InterPro" id="IPR025943">
    <property type="entry name" value="Sigma_54_int_dom_ATP-bd_2"/>
</dbReference>
<evidence type="ECO:0000259" key="10">
    <source>
        <dbReference type="PROSITE" id="PS50110"/>
    </source>
</evidence>
<dbReference type="PROSITE" id="PS00688">
    <property type="entry name" value="SIGMA54_INTERACT_3"/>
    <property type="match status" value="1"/>
</dbReference>
<dbReference type="GO" id="GO:0003677">
    <property type="term" value="F:DNA binding"/>
    <property type="evidence" value="ECO:0007669"/>
    <property type="project" value="UniProtKB-KW"/>
</dbReference>
<dbReference type="PANTHER" id="PTHR32071:SF116">
    <property type="entry name" value="TRANSCRIPTIONAL REGULATORY PROTEIN GLRR"/>
    <property type="match status" value="1"/>
</dbReference>
<dbReference type="Pfam" id="PF00158">
    <property type="entry name" value="Sigma54_activat"/>
    <property type="match status" value="1"/>
</dbReference>
<evidence type="ECO:0000313" key="12">
    <source>
        <dbReference type="Proteomes" id="UP000255099"/>
    </source>
</evidence>
<dbReference type="GO" id="GO:0006355">
    <property type="term" value="P:regulation of DNA-templated transcription"/>
    <property type="evidence" value="ECO:0007669"/>
    <property type="project" value="InterPro"/>
</dbReference>
<dbReference type="SMART" id="SM00382">
    <property type="entry name" value="AAA"/>
    <property type="match status" value="1"/>
</dbReference>
<feature type="modified residue" description="4-aspartylphosphate" evidence="8">
    <location>
        <position position="57"/>
    </location>
</feature>
<dbReference type="GO" id="GO:0016301">
    <property type="term" value="F:kinase activity"/>
    <property type="evidence" value="ECO:0007669"/>
    <property type="project" value="UniProtKB-KW"/>
</dbReference>
<dbReference type="GO" id="GO:0000160">
    <property type="term" value="P:phosphorelay signal transduction system"/>
    <property type="evidence" value="ECO:0007669"/>
    <property type="project" value="UniProtKB-KW"/>
</dbReference>
<dbReference type="InterPro" id="IPR001789">
    <property type="entry name" value="Sig_transdc_resp-reg_receiver"/>
</dbReference>
<dbReference type="SUPFAM" id="SSF52172">
    <property type="entry name" value="CheY-like"/>
    <property type="match status" value="1"/>
</dbReference>
<dbReference type="InterPro" id="IPR025662">
    <property type="entry name" value="Sigma_54_int_dom_ATP-bd_1"/>
</dbReference>
<dbReference type="InterPro" id="IPR058031">
    <property type="entry name" value="AAA_lid_NorR"/>
</dbReference>
<keyword evidence="5" id="KW-0805">Transcription regulation</keyword>
<feature type="domain" description="Sigma-54 factor interaction" evidence="9">
    <location>
        <begin position="137"/>
        <end position="366"/>
    </location>
</feature>
<evidence type="ECO:0000256" key="8">
    <source>
        <dbReference type="PROSITE-ProRule" id="PRU00169"/>
    </source>
</evidence>
<dbReference type="Pfam" id="PF25601">
    <property type="entry name" value="AAA_lid_14"/>
    <property type="match status" value="1"/>
</dbReference>
<keyword evidence="11" id="KW-0418">Kinase</keyword>
<dbReference type="InterPro" id="IPR011006">
    <property type="entry name" value="CheY-like_superfamily"/>
</dbReference>
<dbReference type="InterPro" id="IPR003593">
    <property type="entry name" value="AAA+_ATPase"/>
</dbReference>
<dbReference type="EMBL" id="UGLB01000003">
    <property type="protein sequence ID" value="STT47084.1"/>
    <property type="molecule type" value="Genomic_DNA"/>
</dbReference>
<evidence type="ECO:0000259" key="9">
    <source>
        <dbReference type="PROSITE" id="PS50045"/>
    </source>
</evidence>
<feature type="domain" description="Response regulatory" evidence="10">
    <location>
        <begin position="8"/>
        <end position="122"/>
    </location>
</feature>
<dbReference type="InterPro" id="IPR025944">
    <property type="entry name" value="Sigma_54_int_dom_CS"/>
</dbReference>
<dbReference type="PROSITE" id="PS50045">
    <property type="entry name" value="SIGMA54_INTERACT_4"/>
    <property type="match status" value="1"/>
</dbReference>
<keyword evidence="2" id="KW-0547">Nucleotide-binding</keyword>
<evidence type="ECO:0000313" key="11">
    <source>
        <dbReference type="EMBL" id="STT47084.1"/>
    </source>
</evidence>
<proteinExistence type="predicted"/>
<dbReference type="SMART" id="SM00448">
    <property type="entry name" value="REC"/>
    <property type="match status" value="1"/>
</dbReference>
<dbReference type="Gene3D" id="1.10.8.60">
    <property type="match status" value="1"/>
</dbReference>
<dbReference type="NCBIfam" id="NF011695">
    <property type="entry name" value="PRK15115.1"/>
    <property type="match status" value="1"/>
</dbReference>